<evidence type="ECO:0000256" key="1">
    <source>
        <dbReference type="ARBA" id="ARBA00022741"/>
    </source>
</evidence>
<dbReference type="GO" id="GO:0016787">
    <property type="term" value="F:hydrolase activity"/>
    <property type="evidence" value="ECO:0007669"/>
    <property type="project" value="UniProtKB-KW"/>
</dbReference>
<evidence type="ECO:0000256" key="4">
    <source>
        <dbReference type="ARBA" id="ARBA00022840"/>
    </source>
</evidence>
<evidence type="ECO:0000313" key="8">
    <source>
        <dbReference type="EMBL" id="PTL35023.1"/>
    </source>
</evidence>
<name>A0A2T4TV78_9BACT</name>
<accession>A0A2T4TV78</accession>
<keyword evidence="10" id="KW-1185">Reference proteome</keyword>
<dbReference type="AlphaFoldDB" id="A0A2T4TV78"/>
<dbReference type="InterPro" id="IPR050079">
    <property type="entry name" value="DEAD_box_RNA_helicase"/>
</dbReference>
<evidence type="ECO:0000256" key="2">
    <source>
        <dbReference type="ARBA" id="ARBA00022801"/>
    </source>
</evidence>
<dbReference type="EMBL" id="NVQC01000009">
    <property type="protein sequence ID" value="PTL37044.1"/>
    <property type="molecule type" value="Genomic_DNA"/>
</dbReference>
<organism evidence="8 10">
    <name type="scientific">Candidatus Methylomirabilis limnetica</name>
    <dbReference type="NCBI Taxonomy" id="2033718"/>
    <lineage>
        <taxon>Bacteria</taxon>
        <taxon>Candidatus Methylomirabilota</taxon>
        <taxon>Candidatus Methylomirabilia</taxon>
        <taxon>Candidatus Methylomirabilales</taxon>
        <taxon>Candidatus Methylomirabilaceae</taxon>
        <taxon>Candidatus Methylomirabilis</taxon>
    </lineage>
</organism>
<dbReference type="GO" id="GO:0003724">
    <property type="term" value="F:RNA helicase activity"/>
    <property type="evidence" value="ECO:0007669"/>
    <property type="project" value="TreeGrafter"/>
</dbReference>
<dbReference type="Gene3D" id="3.40.50.300">
    <property type="entry name" value="P-loop containing nucleotide triphosphate hydrolases"/>
    <property type="match status" value="1"/>
</dbReference>
<reference evidence="10" key="2">
    <citation type="journal article" date="2018" name="Environ. Microbiol.">
        <title>Bloom of a denitrifying methanotroph, 'Candidatus Methylomirabilis limnetica', in a deep stratified lake.</title>
        <authorList>
            <person name="Graf J.S."/>
            <person name="Mayr M.J."/>
            <person name="Marchant H.K."/>
            <person name="Tienken D."/>
            <person name="Hach P.F."/>
            <person name="Brand A."/>
            <person name="Schubert C.J."/>
            <person name="Kuypers M.M."/>
            <person name="Milucka J."/>
        </authorList>
    </citation>
    <scope>NUCLEOTIDE SEQUENCE [LARGE SCALE GENOMIC DNA]</scope>
    <source>
        <strain evidence="10">Zug</strain>
    </source>
</reference>
<dbReference type="PANTHER" id="PTHR47959">
    <property type="entry name" value="ATP-DEPENDENT RNA HELICASE RHLE-RELATED"/>
    <property type="match status" value="1"/>
</dbReference>
<dbReference type="EMBL" id="NVQC01000033">
    <property type="protein sequence ID" value="PTL35023.1"/>
    <property type="molecule type" value="Genomic_DNA"/>
</dbReference>
<dbReference type="Pfam" id="PF00271">
    <property type="entry name" value="Helicase_C"/>
    <property type="match status" value="1"/>
</dbReference>
<reference evidence="8 10" key="1">
    <citation type="submission" date="2017-09" db="EMBL/GenBank/DDBJ databases">
        <title>Bloom of a denitrifying methanotroph, Candidatus Methylomirabilis limnetica, in a deep stratified lake.</title>
        <authorList>
            <person name="Graf J.S."/>
            <person name="Marchant H.K."/>
            <person name="Tienken D."/>
            <person name="Hach P.F."/>
            <person name="Brand A."/>
            <person name="Schubert C.J."/>
            <person name="Kuypers M.M."/>
            <person name="Milucka J."/>
        </authorList>
    </citation>
    <scope>NUCLEOTIDE SEQUENCE [LARGE SCALE GENOMIC DNA]</scope>
    <source>
        <strain evidence="8 10">Zug</strain>
    </source>
</reference>
<comment type="similarity">
    <text evidence="5">Belongs to the DEAD box helicase family.</text>
</comment>
<dbReference type="PANTHER" id="PTHR47959:SF13">
    <property type="entry name" value="ATP-DEPENDENT RNA HELICASE RHLE"/>
    <property type="match status" value="1"/>
</dbReference>
<evidence type="ECO:0000259" key="7">
    <source>
        <dbReference type="PROSITE" id="PS51194"/>
    </source>
</evidence>
<dbReference type="Proteomes" id="UP000241436">
    <property type="component" value="Unassembled WGS sequence"/>
</dbReference>
<dbReference type="OrthoDB" id="9805696at2"/>
<dbReference type="GO" id="GO:0005829">
    <property type="term" value="C:cytosol"/>
    <property type="evidence" value="ECO:0007669"/>
    <property type="project" value="TreeGrafter"/>
</dbReference>
<dbReference type="PROSITE" id="PS51194">
    <property type="entry name" value="HELICASE_CTER"/>
    <property type="match status" value="1"/>
</dbReference>
<keyword evidence="4" id="KW-0067">ATP-binding</keyword>
<keyword evidence="1" id="KW-0547">Nucleotide-binding</keyword>
<keyword evidence="3 8" id="KW-0347">Helicase</keyword>
<protein>
    <submittedName>
        <fullName evidence="8">RNA helicase</fullName>
    </submittedName>
</protein>
<evidence type="ECO:0000256" key="3">
    <source>
        <dbReference type="ARBA" id="ARBA00022806"/>
    </source>
</evidence>
<dbReference type="InterPro" id="IPR001650">
    <property type="entry name" value="Helicase_C-like"/>
</dbReference>
<keyword evidence="2" id="KW-0378">Hydrolase</keyword>
<feature type="domain" description="Helicase C-terminal" evidence="7">
    <location>
        <begin position="1"/>
        <end position="96"/>
    </location>
</feature>
<feature type="compositionally biased region" description="Polar residues" evidence="6">
    <location>
        <begin position="186"/>
        <end position="201"/>
    </location>
</feature>
<sequence length="201" mass="21748">RTDALTSFKRGRCRVLVATDVAARGIDVEGLGLVVNFDVPQLSEDYIHRVGRTGRMDATGEAYTLVSPNEEDTLRAIERAIGTRLPRQKVPEFNYAKTPTERFEVPLADRIAAIRTRKADERVRAKANVARRATSGITAGPAASVTAGQHPTSPRAVRPHRVTAKPFTGKSFSRPVSGRVNGTAGWRSTGSTTEPRSVQGA</sequence>
<proteinExistence type="inferred from homology"/>
<dbReference type="InterPro" id="IPR027417">
    <property type="entry name" value="P-loop_NTPase"/>
</dbReference>
<gene>
    <name evidence="9" type="ORF">CLG94_01920</name>
    <name evidence="8" type="ORF">CLG94_11915</name>
</gene>
<evidence type="ECO:0000313" key="9">
    <source>
        <dbReference type="EMBL" id="PTL37044.1"/>
    </source>
</evidence>
<dbReference type="GO" id="GO:0005524">
    <property type="term" value="F:ATP binding"/>
    <property type="evidence" value="ECO:0007669"/>
    <property type="project" value="UniProtKB-KW"/>
</dbReference>
<dbReference type="CDD" id="cd18787">
    <property type="entry name" value="SF2_C_DEAD"/>
    <property type="match status" value="1"/>
</dbReference>
<comment type="caution">
    <text evidence="8">The sequence shown here is derived from an EMBL/GenBank/DDBJ whole genome shotgun (WGS) entry which is preliminary data.</text>
</comment>
<evidence type="ECO:0000256" key="5">
    <source>
        <dbReference type="ARBA" id="ARBA00038437"/>
    </source>
</evidence>
<feature type="region of interest" description="Disordered" evidence="6">
    <location>
        <begin position="141"/>
        <end position="201"/>
    </location>
</feature>
<dbReference type="SUPFAM" id="SSF52540">
    <property type="entry name" value="P-loop containing nucleoside triphosphate hydrolases"/>
    <property type="match status" value="1"/>
</dbReference>
<evidence type="ECO:0000256" key="6">
    <source>
        <dbReference type="SAM" id="MobiDB-lite"/>
    </source>
</evidence>
<dbReference type="SMART" id="SM00490">
    <property type="entry name" value="HELICc"/>
    <property type="match status" value="1"/>
</dbReference>
<feature type="non-terminal residue" evidence="8">
    <location>
        <position position="1"/>
    </location>
</feature>
<evidence type="ECO:0000313" key="10">
    <source>
        <dbReference type="Proteomes" id="UP000241436"/>
    </source>
</evidence>
<dbReference type="RefSeq" id="WP_133174599.1">
    <property type="nucleotide sequence ID" value="NZ_NVQC01000009.1"/>
</dbReference>